<reference evidence="1 2" key="1">
    <citation type="submission" date="2017-03" db="EMBL/GenBank/DDBJ databases">
        <title>Paenibacillus larvae genome sequencing.</title>
        <authorList>
            <person name="Dingman D.W."/>
        </authorList>
    </citation>
    <scope>NUCLEOTIDE SEQUENCE [LARGE SCALE GENOMIC DNA]</scope>
    <source>
        <strain evidence="1 2">SAG 10367</strain>
    </source>
</reference>
<dbReference type="Pfam" id="PF01258">
    <property type="entry name" value="zf-dskA_traR"/>
    <property type="match status" value="1"/>
</dbReference>
<dbReference type="GO" id="GO:0008270">
    <property type="term" value="F:zinc ion binding"/>
    <property type="evidence" value="ECO:0007669"/>
    <property type="project" value="InterPro"/>
</dbReference>
<dbReference type="GeneID" id="64219647"/>
<gene>
    <name evidence="1" type="ORF">B7C51_03595</name>
</gene>
<dbReference type="NCBIfam" id="TIGR02890">
    <property type="entry name" value="bacill_yteA"/>
    <property type="match status" value="1"/>
</dbReference>
<dbReference type="Proteomes" id="UP000192727">
    <property type="component" value="Chromosome"/>
</dbReference>
<dbReference type="AlphaFoldDB" id="A0A1U9YIM9"/>
<dbReference type="SUPFAM" id="SSF57716">
    <property type="entry name" value="Glucocorticoid receptor-like (DNA-binding domain)"/>
    <property type="match status" value="1"/>
</dbReference>
<dbReference type="SUPFAM" id="SSF109635">
    <property type="entry name" value="DnaK suppressor protein DksA, alpha-hairpin domain"/>
    <property type="match status" value="1"/>
</dbReference>
<protein>
    <submittedName>
        <fullName evidence="1">Molecular chaperone DnaK</fullName>
    </submittedName>
</protein>
<dbReference type="InterPro" id="IPR037187">
    <property type="entry name" value="DnaK_N"/>
</dbReference>
<dbReference type="InterPro" id="IPR000962">
    <property type="entry name" value="Znf_DskA_TraR"/>
</dbReference>
<sequence length="243" mass="27703">MNHLTADQIGKIRQQLLLEKKDLTKHLESDNRFGLASSLGENTGELSSYDNHPGDLATELYEREKDVALLESAEHQLDQIQIALERIEKGKYGLCFYCHEPIPYERLEAIPTTMYCINHVPDPNVSARRPVEEQVLAPPFGRTSLDERDDQNQFDGEDAWQIVESWGNSNTPAMAEDREVTSYDDMYVEADENDGYVETFESFLATDMFGSHVSVVRNKAYKEYIQGGEGEALLEPEYLEDLE</sequence>
<name>A0A1U9YIM9_9BACL</name>
<dbReference type="EMBL" id="CP020557">
    <property type="protein sequence ID" value="ARF67092.1"/>
    <property type="molecule type" value="Genomic_DNA"/>
</dbReference>
<dbReference type="PANTHER" id="PTHR33823:SF4">
    <property type="entry name" value="GENERAL STRESS PROTEIN 16O"/>
    <property type="match status" value="1"/>
</dbReference>
<dbReference type="PROSITE" id="PS51128">
    <property type="entry name" value="ZF_DKSA_2"/>
    <property type="match status" value="1"/>
</dbReference>
<dbReference type="Gene3D" id="1.20.120.910">
    <property type="entry name" value="DksA, coiled-coil domain"/>
    <property type="match status" value="1"/>
</dbReference>
<dbReference type="InterPro" id="IPR014240">
    <property type="entry name" value="YteA"/>
</dbReference>
<dbReference type="RefSeq" id="WP_024094484.1">
    <property type="nucleotide sequence ID" value="NZ_CP019794.1"/>
</dbReference>
<evidence type="ECO:0000313" key="1">
    <source>
        <dbReference type="EMBL" id="ARF67092.1"/>
    </source>
</evidence>
<accession>A0A1U9YIM9</accession>
<organism evidence="1 2">
    <name type="scientific">Paenibacillus larvae subsp. pulvifaciens</name>
    <dbReference type="NCBI Taxonomy" id="1477"/>
    <lineage>
        <taxon>Bacteria</taxon>
        <taxon>Bacillati</taxon>
        <taxon>Bacillota</taxon>
        <taxon>Bacilli</taxon>
        <taxon>Bacillales</taxon>
        <taxon>Paenibacillaceae</taxon>
        <taxon>Paenibacillus</taxon>
    </lineage>
</organism>
<evidence type="ECO:0000313" key="2">
    <source>
        <dbReference type="Proteomes" id="UP000192727"/>
    </source>
</evidence>
<dbReference type="PANTHER" id="PTHR33823">
    <property type="entry name" value="RNA POLYMERASE-BINDING TRANSCRIPTION FACTOR DKSA-RELATED"/>
    <property type="match status" value="1"/>
</dbReference>
<proteinExistence type="predicted"/>